<evidence type="ECO:0000256" key="1">
    <source>
        <dbReference type="ARBA" id="ARBA00004123"/>
    </source>
</evidence>
<dbReference type="InterPro" id="IPR027417">
    <property type="entry name" value="P-loop_NTPase"/>
</dbReference>
<feature type="domain" description="Helicase C-terminal" evidence="14">
    <location>
        <begin position="599"/>
        <end position="765"/>
    </location>
</feature>
<organism evidence="15 16">
    <name type="scientific">Ogataea parapolymorpha (strain ATCC 26012 / BCRC 20466 / JCM 22074 / NRRL Y-7560 / DL-1)</name>
    <name type="common">Yeast</name>
    <name type="synonym">Hansenula polymorpha</name>
    <dbReference type="NCBI Taxonomy" id="871575"/>
    <lineage>
        <taxon>Eukaryota</taxon>
        <taxon>Fungi</taxon>
        <taxon>Dikarya</taxon>
        <taxon>Ascomycota</taxon>
        <taxon>Saccharomycotina</taxon>
        <taxon>Pichiomycetes</taxon>
        <taxon>Pichiales</taxon>
        <taxon>Pichiaceae</taxon>
        <taxon>Ogataea</taxon>
    </lineage>
</organism>
<feature type="region of interest" description="Disordered" evidence="12">
    <location>
        <begin position="882"/>
        <end position="935"/>
    </location>
</feature>
<dbReference type="InterPro" id="IPR049730">
    <property type="entry name" value="SNF2/RAD54-like_C"/>
</dbReference>
<feature type="coiled-coil region" evidence="11">
    <location>
        <begin position="31"/>
        <end position="70"/>
    </location>
</feature>
<dbReference type="OrthoDB" id="413460at2759"/>
<keyword evidence="9" id="KW-0234">DNA repair</keyword>
<evidence type="ECO:0000313" key="16">
    <source>
        <dbReference type="Proteomes" id="UP000008673"/>
    </source>
</evidence>
<evidence type="ECO:0000259" key="14">
    <source>
        <dbReference type="PROSITE" id="PS51194"/>
    </source>
</evidence>
<comment type="caution">
    <text evidence="15">The sequence shown here is derived from an EMBL/GenBank/DDBJ whole genome shotgun (WGS) entry which is preliminary data.</text>
</comment>
<dbReference type="FunFam" id="3.40.50.10810:FF:000039">
    <property type="entry name" value="DNA repair protein Rhp26/Rad26"/>
    <property type="match status" value="1"/>
</dbReference>
<dbReference type="GO" id="GO:0016787">
    <property type="term" value="F:hydrolase activity"/>
    <property type="evidence" value="ECO:0007669"/>
    <property type="project" value="UniProtKB-KW"/>
</dbReference>
<feature type="domain" description="Helicase ATP-binding" evidence="13">
    <location>
        <begin position="272"/>
        <end position="461"/>
    </location>
</feature>
<keyword evidence="4" id="KW-0227">DNA damage</keyword>
<dbReference type="InterPro" id="IPR014001">
    <property type="entry name" value="Helicase_ATP-bd"/>
</dbReference>
<dbReference type="OMA" id="PTWTGQF"/>
<feature type="compositionally biased region" description="Acidic residues" evidence="12">
    <location>
        <begin position="354"/>
        <end position="363"/>
    </location>
</feature>
<dbReference type="CDD" id="cd18000">
    <property type="entry name" value="DEXHc_ERCC6"/>
    <property type="match status" value="1"/>
</dbReference>
<dbReference type="RefSeq" id="XP_013936466.1">
    <property type="nucleotide sequence ID" value="XM_014080991.1"/>
</dbReference>
<evidence type="ECO:0000256" key="12">
    <source>
        <dbReference type="SAM" id="MobiDB-lite"/>
    </source>
</evidence>
<dbReference type="PANTHER" id="PTHR45629:SF7">
    <property type="entry name" value="DNA EXCISION REPAIR PROTEIN ERCC-6-RELATED"/>
    <property type="match status" value="1"/>
</dbReference>
<dbReference type="GO" id="GO:0061635">
    <property type="term" value="P:regulation of protein complex stability"/>
    <property type="evidence" value="ECO:0007669"/>
    <property type="project" value="EnsemblFungi"/>
</dbReference>
<keyword evidence="6" id="KW-0347">Helicase</keyword>
<dbReference type="HOGENOM" id="CLU_000315_7_0_1"/>
<keyword evidence="3" id="KW-0547">Nucleotide-binding</keyword>
<evidence type="ECO:0000256" key="7">
    <source>
        <dbReference type="ARBA" id="ARBA00022840"/>
    </source>
</evidence>
<sequence>MESSSGPSGERELESLGVRLMAQDSLEKEVAEDANKMIMEREIELDQKRLEKAKEKQSKLQGRLRGMELKISNSGTRISEKQRLRADIDRLKREELQPLQVDIQEIEARLRDNQNSTNKLQAESGSEMLPGETQQEYLVRTGKVTAFGTSNGFIEEEDTGVKNHQDLIIPGIELADEDEDDEDALVRKRKMDENLDDGDERMYRDRLRRWTERRASLRAELRPDYTDDPQVPEWQKPHPNNADAILNDEFRVPGDIYPSLFDYQRTGVQWLWELYSHKTGGIIGDEMGLGKTVQVISFLAGLHYSGKLTKPVLVVCPATVLSQWCKEFHRWWPALRVVILHSIGTGMTGKRVEDSDDDEEDADLSSLPSDGRAKELVDSVINNGHVIITTYVGVRIYSRYLLPVRWNYVVLDEGHKIRNPDSHVTLACKQLKTPNRIILSGTPIQNNLVELWSLFDFVFPGRLGTLPVFQKQFCVPINIGGYANATNVQVQTGYKCAVILRDLISPYLLRRVKADVAKDLPKKSEMVLFCKLTDVQRKLYEDFLNSEDINKILRGKRNALFGIDVLRKICNHPDLVDLKLRKKHQRTAEQLEARAGKLQVVHALLDVWFSEGRKTLIFTQTRQMLDILQDFMEALNYETESKFSFMRMDGTTPISQRQSMVDQFNTNPMYNVFLLTTRVGGLGVNLTGASRVIIYDPDWNPSTDVQARERAWRLGQKKDVVIYRLMMAGSIEEKIYHRQIFKQLLTNKILKDPKQKRFFKMNDLHELFTLAEGETKFNNSRSTKKNDDDFLQVSKLKGVSGLQKYEDGEDEEGHTEDKDIMAGLIGNNALQSALEHESVLNPSSSYSLIDNEASRIANEAVKALRESRKLARQTRINVPTWTGKFGEAGRNVGRPRKPGLSGASTPTGRSQSPMVSSSSILDNIKKRKESSPKPKIEDTDLIARLSNYMAGLNDYFSTSAAVLDELKIDVSNEKTVKVVRSMLKSICKWDKERKGWVLNEEFR</sequence>
<dbReference type="InterPro" id="IPR000330">
    <property type="entry name" value="SNF2_N"/>
</dbReference>
<dbReference type="EC" id="3.6.1.-" evidence="15"/>
<dbReference type="EMBL" id="AEOI02000004">
    <property type="protein sequence ID" value="ESX01880.1"/>
    <property type="molecule type" value="Genomic_DNA"/>
</dbReference>
<dbReference type="CDD" id="cd18793">
    <property type="entry name" value="SF2_C_SNF"/>
    <property type="match status" value="1"/>
</dbReference>
<dbReference type="InterPro" id="IPR050496">
    <property type="entry name" value="SNF2_RAD54_helicase_repair"/>
</dbReference>
<dbReference type="KEGG" id="opa:HPODL_04651"/>
<evidence type="ECO:0000256" key="6">
    <source>
        <dbReference type="ARBA" id="ARBA00022806"/>
    </source>
</evidence>
<dbReference type="SUPFAM" id="SSF52540">
    <property type="entry name" value="P-loop containing nucleoside triphosphate hydrolases"/>
    <property type="match status" value="2"/>
</dbReference>
<keyword evidence="5 15" id="KW-0378">Hydrolase</keyword>
<dbReference type="AlphaFoldDB" id="W1QHQ2"/>
<dbReference type="InterPro" id="IPR058951">
    <property type="entry name" value="WHD_Rad26_CSB-like"/>
</dbReference>
<keyword evidence="7" id="KW-0067">ATP-binding</keyword>
<dbReference type="InterPro" id="IPR038718">
    <property type="entry name" value="SNF2-like_sf"/>
</dbReference>
<evidence type="ECO:0000256" key="8">
    <source>
        <dbReference type="ARBA" id="ARBA00023125"/>
    </source>
</evidence>
<evidence type="ECO:0000259" key="13">
    <source>
        <dbReference type="PROSITE" id="PS51192"/>
    </source>
</evidence>
<name>W1QHQ2_OGAPD</name>
<proteinExistence type="inferred from homology"/>
<dbReference type="Proteomes" id="UP000008673">
    <property type="component" value="Unassembled WGS sequence"/>
</dbReference>
<dbReference type="GO" id="GO:0000785">
    <property type="term" value="C:chromatin"/>
    <property type="evidence" value="ECO:0007669"/>
    <property type="project" value="EnsemblFungi"/>
</dbReference>
<dbReference type="SMART" id="SM00490">
    <property type="entry name" value="HELICc"/>
    <property type="match status" value="1"/>
</dbReference>
<feature type="region of interest" description="Disordered" evidence="12">
    <location>
        <begin position="348"/>
        <end position="369"/>
    </location>
</feature>
<evidence type="ECO:0000256" key="4">
    <source>
        <dbReference type="ARBA" id="ARBA00022763"/>
    </source>
</evidence>
<dbReference type="eggNOG" id="KOG0387">
    <property type="taxonomic scope" value="Eukaryota"/>
</dbReference>
<dbReference type="GeneID" id="25774078"/>
<evidence type="ECO:0000256" key="5">
    <source>
        <dbReference type="ARBA" id="ARBA00022801"/>
    </source>
</evidence>
<dbReference type="PANTHER" id="PTHR45629">
    <property type="entry name" value="SNF2/RAD54 FAMILY MEMBER"/>
    <property type="match status" value="1"/>
</dbReference>
<feature type="compositionally biased region" description="Polar residues" evidence="12">
    <location>
        <begin position="902"/>
        <end position="921"/>
    </location>
</feature>
<keyword evidence="16" id="KW-1185">Reference proteome</keyword>
<evidence type="ECO:0000313" key="15">
    <source>
        <dbReference type="EMBL" id="ESX01880.1"/>
    </source>
</evidence>
<evidence type="ECO:0000256" key="2">
    <source>
        <dbReference type="ARBA" id="ARBA00007025"/>
    </source>
</evidence>
<keyword evidence="10" id="KW-0539">Nucleus</keyword>
<dbReference type="Gene3D" id="3.40.50.300">
    <property type="entry name" value="P-loop containing nucleotide triphosphate hydrolases"/>
    <property type="match status" value="1"/>
</dbReference>
<protein>
    <submittedName>
        <fullName evidence="15">DNA excision repair protein ERCC-6</fullName>
        <ecNumber evidence="15">3.6.1.-</ecNumber>
    </submittedName>
</protein>
<gene>
    <name evidence="15" type="ORF">HPODL_04651</name>
</gene>
<dbReference type="GO" id="GO:0006283">
    <property type="term" value="P:transcription-coupled nucleotide-excision repair"/>
    <property type="evidence" value="ECO:0007669"/>
    <property type="project" value="EnsemblFungi"/>
</dbReference>
<dbReference type="Pfam" id="PF00176">
    <property type="entry name" value="SNF2-rel_dom"/>
    <property type="match status" value="1"/>
</dbReference>
<dbReference type="Pfam" id="PF25875">
    <property type="entry name" value="WHD_Rad26_CSB"/>
    <property type="match status" value="1"/>
</dbReference>
<accession>W1QHQ2</accession>
<keyword evidence="11" id="KW-0175">Coiled coil</keyword>
<dbReference type="Pfam" id="PF00271">
    <property type="entry name" value="Helicase_C"/>
    <property type="match status" value="1"/>
</dbReference>
<evidence type="ECO:0000256" key="9">
    <source>
        <dbReference type="ARBA" id="ARBA00023204"/>
    </source>
</evidence>
<dbReference type="GO" id="GO:0005634">
    <property type="term" value="C:nucleus"/>
    <property type="evidence" value="ECO:0007669"/>
    <property type="project" value="TreeGrafter"/>
</dbReference>
<reference evidence="15 16" key="1">
    <citation type="journal article" date="2013" name="BMC Genomics">
        <title>Genome sequence and analysis of methylotrophic yeast Hansenula polymorpha DL1.</title>
        <authorList>
            <person name="Ravin N.V."/>
            <person name="Eldarov M.A."/>
            <person name="Kadnikov V.V."/>
            <person name="Beletsky A.V."/>
            <person name="Schneider J."/>
            <person name="Mardanova E.S."/>
            <person name="Smekalova E.M."/>
            <person name="Zvereva M.I."/>
            <person name="Dontsova O.A."/>
            <person name="Mardanov A.V."/>
            <person name="Skryabin K.G."/>
        </authorList>
    </citation>
    <scope>NUCLEOTIDE SEQUENCE [LARGE SCALE GENOMIC DNA]</scope>
    <source>
        <strain evidence="16">ATCC 26012 / BCRC 20466 / JCM 22074 / NRRL Y-7560 / DL-1</strain>
    </source>
</reference>
<dbReference type="GO" id="GO:0005524">
    <property type="term" value="F:ATP binding"/>
    <property type="evidence" value="ECO:0007669"/>
    <property type="project" value="InterPro"/>
</dbReference>
<dbReference type="GO" id="GO:0006357">
    <property type="term" value="P:regulation of transcription by RNA polymerase II"/>
    <property type="evidence" value="ECO:0007669"/>
    <property type="project" value="EnsemblFungi"/>
</dbReference>
<dbReference type="InterPro" id="IPR001650">
    <property type="entry name" value="Helicase_C-like"/>
</dbReference>
<dbReference type="STRING" id="871575.W1QHQ2"/>
<dbReference type="SMART" id="SM00487">
    <property type="entry name" value="DEXDc"/>
    <property type="match status" value="1"/>
</dbReference>
<evidence type="ECO:0000256" key="11">
    <source>
        <dbReference type="SAM" id="Coils"/>
    </source>
</evidence>
<comment type="similarity">
    <text evidence="2">Belongs to the SNF2/RAD54 helicase family.</text>
</comment>
<dbReference type="PROSITE" id="PS51194">
    <property type="entry name" value="HELICASE_CTER"/>
    <property type="match status" value="1"/>
</dbReference>
<dbReference type="PROSITE" id="PS51192">
    <property type="entry name" value="HELICASE_ATP_BIND_1"/>
    <property type="match status" value="1"/>
</dbReference>
<evidence type="ECO:0000256" key="3">
    <source>
        <dbReference type="ARBA" id="ARBA00022741"/>
    </source>
</evidence>
<evidence type="ECO:0000256" key="10">
    <source>
        <dbReference type="ARBA" id="ARBA00023242"/>
    </source>
</evidence>
<dbReference type="GO" id="GO:0008094">
    <property type="term" value="F:ATP-dependent activity, acting on DNA"/>
    <property type="evidence" value="ECO:0007669"/>
    <property type="project" value="EnsemblFungi"/>
</dbReference>
<keyword evidence="8" id="KW-0238">DNA-binding</keyword>
<comment type="subcellular location">
    <subcellularLocation>
        <location evidence="1">Nucleus</location>
    </subcellularLocation>
</comment>
<dbReference type="Gene3D" id="3.40.50.10810">
    <property type="entry name" value="Tandem AAA-ATPase domain"/>
    <property type="match status" value="1"/>
</dbReference>